<evidence type="ECO:0000313" key="1">
    <source>
        <dbReference type="EMBL" id="KAK1857470.1"/>
    </source>
</evidence>
<protein>
    <submittedName>
        <fullName evidence="1">Uncharacterized protein</fullName>
    </submittedName>
</protein>
<organism evidence="1 2">
    <name type="scientific">Pyropia yezoensis</name>
    <name type="common">Susabi-nori</name>
    <name type="synonym">Porphyra yezoensis</name>
    <dbReference type="NCBI Taxonomy" id="2788"/>
    <lineage>
        <taxon>Eukaryota</taxon>
        <taxon>Rhodophyta</taxon>
        <taxon>Bangiophyceae</taxon>
        <taxon>Bangiales</taxon>
        <taxon>Bangiaceae</taxon>
        <taxon>Pyropia</taxon>
    </lineage>
</organism>
<accession>A0ACC3BHV8</accession>
<gene>
    <name evidence="1" type="ORF">I4F81_000087</name>
</gene>
<dbReference type="Proteomes" id="UP000798662">
    <property type="component" value="Chromosome 1"/>
</dbReference>
<keyword evidence="2" id="KW-1185">Reference proteome</keyword>
<reference evidence="1" key="1">
    <citation type="submission" date="2019-11" db="EMBL/GenBank/DDBJ databases">
        <title>Nori genome reveals adaptations in red seaweeds to the harsh intertidal environment.</title>
        <authorList>
            <person name="Wang D."/>
            <person name="Mao Y."/>
        </authorList>
    </citation>
    <scope>NUCLEOTIDE SEQUENCE</scope>
    <source>
        <tissue evidence="1">Gametophyte</tissue>
    </source>
</reference>
<evidence type="ECO:0000313" key="2">
    <source>
        <dbReference type="Proteomes" id="UP000798662"/>
    </source>
</evidence>
<proteinExistence type="predicted"/>
<name>A0ACC3BHV8_PYRYE</name>
<sequence>MQRPLSARTMAGGGGGDGPAAAATMGASPPSPPLVTTTAATAVVPSGAMTGSTATTAAAATATAGEETLSVAADAGPEPSSGATYPPGAEPTSARVEMWRLVATVGRVVGLAKTAAAVLLARNLRTVRAGKSPRRARVRAAAQLVGLLGAALGALLLLLYLTGVSRRGGRGVPGILGAGTERGGTLATGGLWDSTPRQPPALTVVAIVQRPYAGSLERLVRSLSAAEYGGDVVDLALWMDSRGGPSEGSAELADAAMAAAAKWPHGVAVVRHSTSASGPYDTHLQAVPGTDGVPFRGQVLYVDDSTEVAPTYYTWLRDARRAYGDRPDVAGYSLESARVVRRTASSNWEPLPAEEMGSSSFLYQALPGVGAFSPQDSKDVSVWSTFGVWLTARASSWYRFPTVPPHLVQPASPFQGSNGTRAHWSAWFSVFVRDYNLYVVYPPASLEGVHAVGHRADSRRSSMLVASGASAGAPMTKALHTAALGSMSLPATPLRWTVHGNLANGFDGGGGVVDGSPLLSLAKVDEMVATAKTAGGVLSMTVVNEVFLETAHSWLCNVDGGGFRPTNVVWATTDKVSRDALSRVVDTSTVYLDEMRGGKSTGHDFGNPGYWRLMLERTALLSALIHRGVRVFAFETDQVWLEDPTPYIASRLAEGADMVGTINTRDEISGNFFYLRPTLQTRRLFDEIVRKFVDAYVGAQLNKKSATSWTYIENDQSILTKLVLRNQTFQTAYPTRFETLDQERFVDGRWYVPEEGFYTSPAARQPVVINNNFIIGVEKKTLRAKQWGHWFLRDDGTCDNAVVAKAVRPKAAAAGAVARDEARAAGTTTR</sequence>
<comment type="caution">
    <text evidence="1">The sequence shown here is derived from an EMBL/GenBank/DDBJ whole genome shotgun (WGS) entry which is preliminary data.</text>
</comment>
<dbReference type="EMBL" id="CM020618">
    <property type="protein sequence ID" value="KAK1857470.1"/>
    <property type="molecule type" value="Genomic_DNA"/>
</dbReference>